<organism evidence="7 8">
    <name type="scientific">Adlercreutzia mucosicola</name>
    <dbReference type="NCBI Taxonomy" id="580026"/>
    <lineage>
        <taxon>Bacteria</taxon>
        <taxon>Bacillati</taxon>
        <taxon>Actinomycetota</taxon>
        <taxon>Coriobacteriia</taxon>
        <taxon>Eggerthellales</taxon>
        <taxon>Eggerthellaceae</taxon>
        <taxon>Adlercreutzia</taxon>
    </lineage>
</organism>
<evidence type="ECO:0000256" key="3">
    <source>
        <dbReference type="ARBA" id="ARBA00022989"/>
    </source>
</evidence>
<gene>
    <name evidence="7" type="ORF">GKZ27_09930</name>
</gene>
<dbReference type="GO" id="GO:0005886">
    <property type="term" value="C:plasma membrane"/>
    <property type="evidence" value="ECO:0007669"/>
    <property type="project" value="UniProtKB-SubCell"/>
</dbReference>
<evidence type="ECO:0000256" key="4">
    <source>
        <dbReference type="ARBA" id="ARBA00023136"/>
    </source>
</evidence>
<feature type="transmembrane region" description="Helical" evidence="5">
    <location>
        <begin position="332"/>
        <end position="357"/>
    </location>
</feature>
<evidence type="ECO:0000256" key="2">
    <source>
        <dbReference type="ARBA" id="ARBA00022692"/>
    </source>
</evidence>
<dbReference type="InterPro" id="IPR020846">
    <property type="entry name" value="MFS_dom"/>
</dbReference>
<feature type="transmembrane region" description="Helical" evidence="5">
    <location>
        <begin position="60"/>
        <end position="80"/>
    </location>
</feature>
<dbReference type="AlphaFoldDB" id="A0A6N8JP69"/>
<keyword evidence="2 5" id="KW-0812">Transmembrane</keyword>
<comment type="subcellular location">
    <subcellularLocation>
        <location evidence="1">Cell membrane</location>
        <topology evidence="1">Multi-pass membrane protein</topology>
    </subcellularLocation>
</comment>
<keyword evidence="4 5" id="KW-0472">Membrane</keyword>
<dbReference type="PANTHER" id="PTHR11360">
    <property type="entry name" value="MONOCARBOXYLATE TRANSPORTER"/>
    <property type="match status" value="1"/>
</dbReference>
<accession>A0A6N8JP69</accession>
<dbReference type="GO" id="GO:0022857">
    <property type="term" value="F:transmembrane transporter activity"/>
    <property type="evidence" value="ECO:0007669"/>
    <property type="project" value="InterPro"/>
</dbReference>
<evidence type="ECO:0000256" key="1">
    <source>
        <dbReference type="ARBA" id="ARBA00004651"/>
    </source>
</evidence>
<evidence type="ECO:0000313" key="8">
    <source>
        <dbReference type="Proteomes" id="UP000463388"/>
    </source>
</evidence>
<dbReference type="SUPFAM" id="SSF103473">
    <property type="entry name" value="MFS general substrate transporter"/>
    <property type="match status" value="1"/>
</dbReference>
<feature type="transmembrane region" description="Helical" evidence="5">
    <location>
        <begin position="116"/>
        <end position="136"/>
    </location>
</feature>
<feature type="domain" description="Major facilitator superfamily (MFS) profile" evidence="6">
    <location>
        <begin position="19"/>
        <end position="422"/>
    </location>
</feature>
<dbReference type="Pfam" id="PF07690">
    <property type="entry name" value="MFS_1"/>
    <property type="match status" value="1"/>
</dbReference>
<keyword evidence="3 5" id="KW-1133">Transmembrane helix</keyword>
<dbReference type="EMBL" id="WSRR01000031">
    <property type="protein sequence ID" value="MVX61763.1"/>
    <property type="molecule type" value="Genomic_DNA"/>
</dbReference>
<evidence type="ECO:0000313" key="7">
    <source>
        <dbReference type="EMBL" id="MVX61763.1"/>
    </source>
</evidence>
<dbReference type="Proteomes" id="UP000463388">
    <property type="component" value="Unassembled WGS sequence"/>
</dbReference>
<feature type="transmembrane region" description="Helical" evidence="5">
    <location>
        <begin position="398"/>
        <end position="418"/>
    </location>
</feature>
<dbReference type="InterPro" id="IPR036259">
    <property type="entry name" value="MFS_trans_sf"/>
</dbReference>
<evidence type="ECO:0000259" key="6">
    <source>
        <dbReference type="PROSITE" id="PS50850"/>
    </source>
</evidence>
<feature type="transmembrane region" description="Helical" evidence="5">
    <location>
        <begin position="148"/>
        <end position="172"/>
    </location>
</feature>
<keyword evidence="8" id="KW-1185">Reference proteome</keyword>
<feature type="transmembrane region" description="Helical" evidence="5">
    <location>
        <begin position="302"/>
        <end position="326"/>
    </location>
</feature>
<feature type="transmembrane region" description="Helical" evidence="5">
    <location>
        <begin position="178"/>
        <end position="198"/>
    </location>
</feature>
<dbReference type="InterPro" id="IPR011701">
    <property type="entry name" value="MFS"/>
</dbReference>
<dbReference type="PROSITE" id="PS50850">
    <property type="entry name" value="MFS"/>
    <property type="match status" value="1"/>
</dbReference>
<name>A0A6N8JP69_9ACTN</name>
<dbReference type="Gene3D" id="1.20.1250.20">
    <property type="entry name" value="MFS general substrate transporter like domains"/>
    <property type="match status" value="2"/>
</dbReference>
<feature type="transmembrane region" description="Helical" evidence="5">
    <location>
        <begin position="236"/>
        <end position="259"/>
    </location>
</feature>
<feature type="transmembrane region" description="Helical" evidence="5">
    <location>
        <begin position="87"/>
        <end position="110"/>
    </location>
</feature>
<comment type="caution">
    <text evidence="7">The sequence shown here is derived from an EMBL/GenBank/DDBJ whole genome shotgun (WGS) entry which is preliminary data.</text>
</comment>
<dbReference type="InterPro" id="IPR050327">
    <property type="entry name" value="Proton-linked_MCT"/>
</dbReference>
<sequence>MMLAMPRDEEGAMAAPGGRALVAGIAGFSINMLLGVVYSWSVFVGPLEAQFAWVRTDTSMVFSVSMVMLCAGQLVSGWLIARTSPRFVMGLSASLAALGFVSTAAANGLVWVCVSYGVVCGLSVGLGANCVLATVLPWFPGCRGTVSGLLLAGVGLGTFALAPAVAAVLATWGWRTAFVALGVAFGILLGSGASVLRLPRPGELSEDRVAPQEIGAEAPSAPSGGMTPRAMVATPVFWMFFTWMVLISTGGMALVSNAVPAALEVLKDEGSAAYLLASAAMGSIGAFNAAGRLGAGWLWDRAGARCAMTIVSSIYGCALLACVAAVELALFPLIVAGFMLLGAAYGGSVSVASAFTGERFGMAHYAMNYALVNANLMLASVVGPGLAGAAQVGAHTYLPAYGVLVLAAFAAILIARFLPVGRP</sequence>
<feature type="transmembrane region" description="Helical" evidence="5">
    <location>
        <begin position="20"/>
        <end position="40"/>
    </location>
</feature>
<feature type="transmembrane region" description="Helical" evidence="5">
    <location>
        <begin position="271"/>
        <end position="290"/>
    </location>
</feature>
<proteinExistence type="predicted"/>
<reference evidence="7 8" key="1">
    <citation type="submission" date="2019-12" db="EMBL/GenBank/DDBJ databases">
        <title>Microbes associate with the intestines of laboratory mice.</title>
        <authorList>
            <person name="Navarre W."/>
            <person name="Wong E."/>
        </authorList>
    </citation>
    <scope>NUCLEOTIDE SEQUENCE [LARGE SCALE GENOMIC DNA]</scope>
    <source>
        <strain evidence="7 8">NM66_B29</strain>
    </source>
</reference>
<protein>
    <submittedName>
        <fullName evidence="7">MFS transporter</fullName>
    </submittedName>
</protein>
<feature type="transmembrane region" description="Helical" evidence="5">
    <location>
        <begin position="369"/>
        <end position="392"/>
    </location>
</feature>
<evidence type="ECO:0000256" key="5">
    <source>
        <dbReference type="SAM" id="Phobius"/>
    </source>
</evidence>